<sequence>METIAAVLGGVLIGALAAALIGAGWWGRKLKASAERVARLEQARQQSEQASTQLRKQFDQMRIEVAELRHQADRQRARRDTPAPAPVDETPDLLLRETPVEEFPATMILPRKPPAAAPGTAADEPFPATMMVPRKPPASS</sequence>
<keyword evidence="2" id="KW-0472">Membrane</keyword>
<name>A0ABU5DLG5_9BURK</name>
<organism evidence="3 4">
    <name type="scientific">Roseateles agri</name>
    <dbReference type="NCBI Taxonomy" id="3098619"/>
    <lineage>
        <taxon>Bacteria</taxon>
        <taxon>Pseudomonadati</taxon>
        <taxon>Pseudomonadota</taxon>
        <taxon>Betaproteobacteria</taxon>
        <taxon>Burkholderiales</taxon>
        <taxon>Sphaerotilaceae</taxon>
        <taxon>Roseateles</taxon>
    </lineage>
</organism>
<accession>A0ABU5DLG5</accession>
<evidence type="ECO:0000313" key="4">
    <source>
        <dbReference type="Proteomes" id="UP001285263"/>
    </source>
</evidence>
<gene>
    <name evidence="3" type="ORF">SNE35_18860</name>
</gene>
<keyword evidence="2" id="KW-1133">Transmembrane helix</keyword>
<proteinExistence type="predicted"/>
<protein>
    <recommendedName>
        <fullName evidence="5">DUF1043 family protein</fullName>
    </recommendedName>
</protein>
<keyword evidence="4" id="KW-1185">Reference proteome</keyword>
<evidence type="ECO:0008006" key="5">
    <source>
        <dbReference type="Google" id="ProtNLM"/>
    </source>
</evidence>
<feature type="transmembrane region" description="Helical" evidence="2">
    <location>
        <begin position="6"/>
        <end position="26"/>
    </location>
</feature>
<reference evidence="3 4" key="1">
    <citation type="submission" date="2023-11" db="EMBL/GenBank/DDBJ databases">
        <title>Paucibacter sp. nov., isolated from fresh soil in Korea.</title>
        <authorList>
            <person name="Le N.T.T."/>
        </authorList>
    </citation>
    <scope>NUCLEOTIDE SEQUENCE [LARGE SCALE GENOMIC DNA]</scope>
    <source>
        <strain evidence="3 4">R3-3</strain>
    </source>
</reference>
<evidence type="ECO:0000313" key="3">
    <source>
        <dbReference type="EMBL" id="MDY0746581.1"/>
    </source>
</evidence>
<dbReference type="EMBL" id="JAXCLA010000006">
    <property type="protein sequence ID" value="MDY0746581.1"/>
    <property type="molecule type" value="Genomic_DNA"/>
</dbReference>
<dbReference type="Proteomes" id="UP001285263">
    <property type="component" value="Unassembled WGS sequence"/>
</dbReference>
<feature type="region of interest" description="Disordered" evidence="1">
    <location>
        <begin position="69"/>
        <end position="140"/>
    </location>
</feature>
<comment type="caution">
    <text evidence="3">The sequence shown here is derived from an EMBL/GenBank/DDBJ whole genome shotgun (WGS) entry which is preliminary data.</text>
</comment>
<evidence type="ECO:0000256" key="2">
    <source>
        <dbReference type="SAM" id="Phobius"/>
    </source>
</evidence>
<dbReference type="RefSeq" id="WP_320424526.1">
    <property type="nucleotide sequence ID" value="NZ_JAXCLA010000006.1"/>
</dbReference>
<keyword evidence="2" id="KW-0812">Transmembrane</keyword>
<evidence type="ECO:0000256" key="1">
    <source>
        <dbReference type="SAM" id="MobiDB-lite"/>
    </source>
</evidence>
<feature type="compositionally biased region" description="Basic and acidic residues" evidence="1">
    <location>
        <begin position="69"/>
        <end position="81"/>
    </location>
</feature>